<keyword evidence="1" id="KW-0479">Metal-binding</keyword>
<sequence>MGGGDVPQTNEENKAMDIDHEVDVAPIPAADATLVSEQVNEENEGQEATRKGKTSYVWKHFKELPLSETKGEHKAKCNHCRK</sequence>
<keyword evidence="3" id="KW-0862">Zinc</keyword>
<feature type="region of interest" description="Disordered" evidence="5">
    <location>
        <begin position="1"/>
        <end position="20"/>
    </location>
</feature>
<reference evidence="7 8" key="1">
    <citation type="journal article" date="2023" name="Plants (Basel)">
        <title>Bridging the Gap: Combining Genomics and Transcriptomics Approaches to Understand Stylosanthes scabra, an Orphan Legume from the Brazilian Caatinga.</title>
        <authorList>
            <person name="Ferreira-Neto J.R.C."/>
            <person name="da Silva M.D."/>
            <person name="Binneck E."/>
            <person name="de Melo N.F."/>
            <person name="da Silva R.H."/>
            <person name="de Melo A.L.T.M."/>
            <person name="Pandolfi V."/>
            <person name="Bustamante F.O."/>
            <person name="Brasileiro-Vidal A.C."/>
            <person name="Benko-Iseppon A.M."/>
        </authorList>
    </citation>
    <scope>NUCLEOTIDE SEQUENCE [LARGE SCALE GENOMIC DNA]</scope>
    <source>
        <tissue evidence="7">Leaves</tissue>
    </source>
</reference>
<dbReference type="PROSITE" id="PS50808">
    <property type="entry name" value="ZF_BED"/>
    <property type="match status" value="1"/>
</dbReference>
<name>A0ABU6W2H4_9FABA</name>
<evidence type="ECO:0000256" key="4">
    <source>
        <dbReference type="PROSITE-ProRule" id="PRU00027"/>
    </source>
</evidence>
<protein>
    <recommendedName>
        <fullName evidence="6">BED-type domain-containing protein</fullName>
    </recommendedName>
</protein>
<dbReference type="Pfam" id="PF02892">
    <property type="entry name" value="zf-BED"/>
    <property type="match status" value="1"/>
</dbReference>
<evidence type="ECO:0000256" key="5">
    <source>
        <dbReference type="SAM" id="MobiDB-lite"/>
    </source>
</evidence>
<evidence type="ECO:0000256" key="2">
    <source>
        <dbReference type="ARBA" id="ARBA00022771"/>
    </source>
</evidence>
<comment type="caution">
    <text evidence="7">The sequence shown here is derived from an EMBL/GenBank/DDBJ whole genome shotgun (WGS) entry which is preliminary data.</text>
</comment>
<proteinExistence type="predicted"/>
<dbReference type="Proteomes" id="UP001341840">
    <property type="component" value="Unassembled WGS sequence"/>
</dbReference>
<keyword evidence="8" id="KW-1185">Reference proteome</keyword>
<dbReference type="InterPro" id="IPR003656">
    <property type="entry name" value="Znf_BED"/>
</dbReference>
<gene>
    <name evidence="7" type="ORF">PIB30_114522</name>
</gene>
<keyword evidence="2 4" id="KW-0863">Zinc-finger</keyword>
<organism evidence="7 8">
    <name type="scientific">Stylosanthes scabra</name>
    <dbReference type="NCBI Taxonomy" id="79078"/>
    <lineage>
        <taxon>Eukaryota</taxon>
        <taxon>Viridiplantae</taxon>
        <taxon>Streptophyta</taxon>
        <taxon>Embryophyta</taxon>
        <taxon>Tracheophyta</taxon>
        <taxon>Spermatophyta</taxon>
        <taxon>Magnoliopsida</taxon>
        <taxon>eudicotyledons</taxon>
        <taxon>Gunneridae</taxon>
        <taxon>Pentapetalae</taxon>
        <taxon>rosids</taxon>
        <taxon>fabids</taxon>
        <taxon>Fabales</taxon>
        <taxon>Fabaceae</taxon>
        <taxon>Papilionoideae</taxon>
        <taxon>50 kb inversion clade</taxon>
        <taxon>dalbergioids sensu lato</taxon>
        <taxon>Dalbergieae</taxon>
        <taxon>Pterocarpus clade</taxon>
        <taxon>Stylosanthes</taxon>
    </lineage>
</organism>
<evidence type="ECO:0000313" key="8">
    <source>
        <dbReference type="Proteomes" id="UP001341840"/>
    </source>
</evidence>
<feature type="compositionally biased region" description="Basic and acidic residues" evidence="5">
    <location>
        <begin position="11"/>
        <end position="20"/>
    </location>
</feature>
<dbReference type="EMBL" id="JASCZI010161607">
    <property type="protein sequence ID" value="MED6179158.1"/>
    <property type="molecule type" value="Genomic_DNA"/>
</dbReference>
<evidence type="ECO:0000313" key="7">
    <source>
        <dbReference type="EMBL" id="MED6179158.1"/>
    </source>
</evidence>
<feature type="non-terminal residue" evidence="7">
    <location>
        <position position="82"/>
    </location>
</feature>
<accession>A0ABU6W2H4</accession>
<evidence type="ECO:0000256" key="1">
    <source>
        <dbReference type="ARBA" id="ARBA00022723"/>
    </source>
</evidence>
<evidence type="ECO:0000259" key="6">
    <source>
        <dbReference type="PROSITE" id="PS50808"/>
    </source>
</evidence>
<evidence type="ECO:0000256" key="3">
    <source>
        <dbReference type="ARBA" id="ARBA00022833"/>
    </source>
</evidence>
<feature type="domain" description="BED-type" evidence="6">
    <location>
        <begin position="52"/>
        <end position="82"/>
    </location>
</feature>